<evidence type="ECO:0000256" key="2">
    <source>
        <dbReference type="ARBA" id="ARBA00004179"/>
    </source>
</evidence>
<evidence type="ECO:0000256" key="9">
    <source>
        <dbReference type="ARBA" id="ARBA00022927"/>
    </source>
</evidence>
<feature type="coiled-coil region" evidence="12">
    <location>
        <begin position="333"/>
        <end position="367"/>
    </location>
</feature>
<dbReference type="GO" id="GO:0015031">
    <property type="term" value="P:protein transport"/>
    <property type="evidence" value="ECO:0007669"/>
    <property type="project" value="UniProtKB-KW"/>
</dbReference>
<keyword evidence="8" id="KW-0597">Phosphoprotein</keyword>
<dbReference type="Pfam" id="PF12222">
    <property type="entry name" value="PNGaseA"/>
    <property type="match status" value="1"/>
</dbReference>
<evidence type="ECO:0000313" key="15">
    <source>
        <dbReference type="EMBL" id="KAJ8491574.1"/>
    </source>
</evidence>
<dbReference type="Gene3D" id="3.30.1520.10">
    <property type="entry name" value="Phox-like domain"/>
    <property type="match status" value="1"/>
</dbReference>
<dbReference type="Proteomes" id="UP001222027">
    <property type="component" value="Unassembled WGS sequence"/>
</dbReference>
<dbReference type="PANTHER" id="PTHR46757">
    <property type="entry name" value="SORTING NEXIN-RELATED"/>
    <property type="match status" value="1"/>
</dbReference>
<dbReference type="GO" id="GO:0032585">
    <property type="term" value="C:multivesicular body membrane"/>
    <property type="evidence" value="ECO:0007669"/>
    <property type="project" value="UniProtKB-ARBA"/>
</dbReference>
<comment type="caution">
    <text evidence="15">The sequence shown here is derived from an EMBL/GenBank/DDBJ whole genome shotgun (WGS) entry which is preliminary data.</text>
</comment>
<dbReference type="InterPro" id="IPR036871">
    <property type="entry name" value="PX_dom_sf"/>
</dbReference>
<name>A0AAV8PI12_ENSVE</name>
<evidence type="ECO:0000313" key="16">
    <source>
        <dbReference type="Proteomes" id="UP001222027"/>
    </source>
</evidence>
<evidence type="ECO:0000256" key="10">
    <source>
        <dbReference type="ARBA" id="ARBA00023034"/>
    </source>
</evidence>
<evidence type="ECO:0000256" key="12">
    <source>
        <dbReference type="SAM" id="Coils"/>
    </source>
</evidence>
<dbReference type="InterPro" id="IPR015404">
    <property type="entry name" value="Vps5_C"/>
</dbReference>
<dbReference type="PROSITE" id="PS50195">
    <property type="entry name" value="PX"/>
    <property type="match status" value="1"/>
</dbReference>
<dbReference type="InterPro" id="IPR056948">
    <property type="entry name" value="PNGaseA_N"/>
</dbReference>
<keyword evidence="16" id="KW-1185">Reference proteome</keyword>
<feature type="region of interest" description="Disordered" evidence="13">
    <location>
        <begin position="1"/>
        <end position="36"/>
    </location>
</feature>
<feature type="compositionally biased region" description="Low complexity" evidence="13">
    <location>
        <begin position="59"/>
        <end position="86"/>
    </location>
</feature>
<evidence type="ECO:0000256" key="5">
    <source>
        <dbReference type="ARBA" id="ARBA00010883"/>
    </source>
</evidence>
<dbReference type="Pfam" id="PF00787">
    <property type="entry name" value="PX"/>
    <property type="match status" value="1"/>
</dbReference>
<feature type="region of interest" description="Disordered" evidence="13">
    <location>
        <begin position="59"/>
        <end position="123"/>
    </location>
</feature>
<dbReference type="GO" id="GO:0051604">
    <property type="term" value="P:protein maturation"/>
    <property type="evidence" value="ECO:0007669"/>
    <property type="project" value="UniProtKB-ARBA"/>
</dbReference>
<keyword evidence="11" id="KW-0472">Membrane</keyword>
<dbReference type="FunFam" id="1.20.1270.60:FF:000081">
    <property type="entry name" value="Sorting nexin 2B"/>
    <property type="match status" value="1"/>
</dbReference>
<evidence type="ECO:0000256" key="11">
    <source>
        <dbReference type="ARBA" id="ARBA00023136"/>
    </source>
</evidence>
<dbReference type="SMART" id="SM00312">
    <property type="entry name" value="PX"/>
    <property type="match status" value="1"/>
</dbReference>
<evidence type="ECO:0000256" key="6">
    <source>
        <dbReference type="ARBA" id="ARBA00022448"/>
    </source>
</evidence>
<dbReference type="GO" id="GO:0035091">
    <property type="term" value="F:phosphatidylinositol binding"/>
    <property type="evidence" value="ECO:0007669"/>
    <property type="project" value="InterPro"/>
</dbReference>
<gene>
    <name evidence="15" type="ORF">OPV22_013295</name>
</gene>
<dbReference type="EMBL" id="JAQQAF010000004">
    <property type="protein sequence ID" value="KAJ8491574.1"/>
    <property type="molecule type" value="Genomic_DNA"/>
</dbReference>
<accession>A0AAV8PI12</accession>
<evidence type="ECO:0000256" key="4">
    <source>
        <dbReference type="ARBA" id="ARBA00004546"/>
    </source>
</evidence>
<comment type="subcellular location">
    <subcellularLocation>
        <location evidence="3">Cytoplasm</location>
    </subcellularLocation>
    <subcellularLocation>
        <location evidence="1">Endosome membrane</location>
        <topology evidence="1">Peripheral membrane protein</topology>
        <orientation evidence="1">Cytoplasmic side</orientation>
    </subcellularLocation>
    <subcellularLocation>
        <location evidence="4">Golgi apparatus</location>
        <location evidence="4">trans-Golgi network membrane</location>
        <topology evidence="4">Peripheral membrane protein</topology>
        <orientation evidence="4">Cytoplasmic side</orientation>
    </subcellularLocation>
    <subcellularLocation>
        <location evidence="2">Prevacuolar compartment membrane</location>
        <topology evidence="2">Peripheral membrane protein</topology>
        <orientation evidence="2">Cytoplasmic side</orientation>
    </subcellularLocation>
</comment>
<organism evidence="15 16">
    <name type="scientific">Ensete ventricosum</name>
    <name type="common">Abyssinian banana</name>
    <name type="synonym">Musa ensete</name>
    <dbReference type="NCBI Taxonomy" id="4639"/>
    <lineage>
        <taxon>Eukaryota</taxon>
        <taxon>Viridiplantae</taxon>
        <taxon>Streptophyta</taxon>
        <taxon>Embryophyta</taxon>
        <taxon>Tracheophyta</taxon>
        <taxon>Spermatophyta</taxon>
        <taxon>Magnoliopsida</taxon>
        <taxon>Liliopsida</taxon>
        <taxon>Zingiberales</taxon>
        <taxon>Musaceae</taxon>
        <taxon>Ensete</taxon>
    </lineage>
</organism>
<evidence type="ECO:0000256" key="3">
    <source>
        <dbReference type="ARBA" id="ARBA00004496"/>
    </source>
</evidence>
<dbReference type="CDD" id="cd06865">
    <property type="entry name" value="PX_SNX_like"/>
    <property type="match status" value="1"/>
</dbReference>
<evidence type="ECO:0000256" key="13">
    <source>
        <dbReference type="SAM" id="MobiDB-lite"/>
    </source>
</evidence>
<keyword evidence="6" id="KW-0813">Transport</keyword>
<keyword evidence="7" id="KW-0963">Cytoplasm</keyword>
<evidence type="ECO:0000256" key="8">
    <source>
        <dbReference type="ARBA" id="ARBA00022553"/>
    </source>
</evidence>
<dbReference type="GO" id="GO:0030904">
    <property type="term" value="C:retromer complex"/>
    <property type="evidence" value="ECO:0007669"/>
    <property type="project" value="UniProtKB-ARBA"/>
</dbReference>
<dbReference type="GO" id="GO:0090351">
    <property type="term" value="P:seedling development"/>
    <property type="evidence" value="ECO:0007669"/>
    <property type="project" value="UniProtKB-ARBA"/>
</dbReference>
<protein>
    <recommendedName>
        <fullName evidence="14">PX domain-containing protein</fullName>
    </recommendedName>
</protein>
<dbReference type="Gene3D" id="1.20.1270.60">
    <property type="entry name" value="Arfaptin homology (AH) domain/BAR domain"/>
    <property type="match status" value="1"/>
</dbReference>
<dbReference type="PANTHER" id="PTHR46757:SF2">
    <property type="entry name" value="OS05G0346100 PROTEIN"/>
    <property type="match status" value="1"/>
</dbReference>
<dbReference type="GO" id="GO:0005829">
    <property type="term" value="C:cytosol"/>
    <property type="evidence" value="ECO:0007669"/>
    <property type="project" value="UniProtKB-ARBA"/>
</dbReference>
<keyword evidence="9" id="KW-0653">Protein transport</keyword>
<dbReference type="InterPro" id="IPR027267">
    <property type="entry name" value="AH/BAR_dom_sf"/>
</dbReference>
<evidence type="ECO:0000259" key="14">
    <source>
        <dbReference type="PROSITE" id="PS50195"/>
    </source>
</evidence>
<feature type="coiled-coil region" evidence="12">
    <location>
        <begin position="457"/>
        <end position="530"/>
    </location>
</feature>
<dbReference type="InterPro" id="IPR044279">
    <property type="entry name" value="SNX2A/B"/>
</dbReference>
<proteinExistence type="inferred from homology"/>
<feature type="domain" description="PX" evidence="14">
    <location>
        <begin position="140"/>
        <end position="265"/>
    </location>
</feature>
<dbReference type="FunFam" id="3.30.1520.10:FF:000059">
    <property type="entry name" value="Sorting nexin 2B"/>
    <property type="match status" value="1"/>
</dbReference>
<sequence>MMGPETPFGFESAPVREEMESLALSGAPSSDYRSAMSSSLPAAVSAASVDAGGGDPLLYPPHHLHFSPSSPASGDGGDASSSSASSFLEPPSYADVVFSPFESQNNGGSGAADQGSFIRRDCSPRSARTAASDYLKIAVSDPQKEQETANSLVPGGATYVTYLINTRVRSAAAGEGETGPIEFTVRRRFRDVVTLADRLAEAYRGFFIPPRPDKNVVESQVMQKHEFVEQRRSALEKYLWRLAEHPVIGKSDELRVFLQAKGKLPLPTTTDVASRMLDGAVRLPKQLFGEGPTSQLAPQDVVQPAKGGRDLLRIFKELKQAVTNDWGGVKPLLVEEDKEFLERKEKMQDLEQQLSTASQQAESLVKGQQDIGETMGELGLAFIKLTKFETEEGVYSTQKVRAADAKNVATAAVKASRLYRELNAQTVKHLDTLHEYLGLMLAVHSAFSDRASALLTVQTLMSDLTALNTRIEKLEAASSKIFGGDSSRLRKVEELRETIRATENAKICAIKEYERIKENNRSELDRLDRERHDDFLSMLKGFVINQVGYSEKIANVWATVAEETSRSKPTSLFLPLIFISALCTHFCTRVSATPCPTERYRFAPRAPRAAEPQEFLDPTTREFLLPQRPPSCSLPLLRHDFGDTYGGPPATAAYAPPPGCPAPWDRVVLDLSVACAGEQYDRIAAVWLDGAELLRTSTAEPSESGVFWRVRKDITRYAALLRREEGGVASMMLENIVNDVFTGVYHVNVSLDFYMEEKEEPTPGLESQYHPQLMLPTSKGASLIPNKRILGESKPQLGQKIGLSSSEADMSTGAEAKVPHLYREPADLIIPISSNDSQTGFWFRIQNESDVHLKSIQIPKNAYRAVLEMYVSYHSNDEFWYSNPPNSYIQQNNLTTERGNGSFREVYATIDGRFVGSIMPFPVIFTGGINPLFWEPVVAFGAFDLPSYNLDLTPFLGLLLDGRPHDLGIGVTDGIAFWLVDANLHLWLDSQSSYVTAKLLHYQAPNISVSRHSILHHLDGTFTIKAGRKSYFSGWVNSSIGNLTTDVNYKLKFKSSVGFTDNGNRKEVQMNAKLKTGVQIKEGPKAILAQGSYKFKYPLLIVSSTLPAENNTYRMTTNLSHILSEQTLVMLDRVRTYNSITDQQKADGWMLVQDHSVLAGSAATLQTYQYLDHTGFSYSRRVTAEDGLLLSDNTTMSSELSFQ</sequence>
<dbReference type="SUPFAM" id="SSF64268">
    <property type="entry name" value="PX domain"/>
    <property type="match status" value="1"/>
</dbReference>
<evidence type="ECO:0000256" key="1">
    <source>
        <dbReference type="ARBA" id="ARBA00004125"/>
    </source>
</evidence>
<dbReference type="CDD" id="cd07596">
    <property type="entry name" value="BAR_SNX"/>
    <property type="match status" value="1"/>
</dbReference>
<comment type="similarity">
    <text evidence="5">Belongs to the sorting nexin family.</text>
</comment>
<dbReference type="Pfam" id="PF09325">
    <property type="entry name" value="Vps5"/>
    <property type="match status" value="1"/>
</dbReference>
<dbReference type="GO" id="GO:0005794">
    <property type="term" value="C:Golgi apparatus"/>
    <property type="evidence" value="ECO:0007669"/>
    <property type="project" value="UniProtKB-SubCell"/>
</dbReference>
<evidence type="ECO:0000256" key="7">
    <source>
        <dbReference type="ARBA" id="ARBA00022490"/>
    </source>
</evidence>
<keyword evidence="12" id="KW-0175">Coiled coil</keyword>
<dbReference type="AlphaFoldDB" id="A0AAV8PI12"/>
<keyword evidence="10" id="KW-0333">Golgi apparatus</keyword>
<dbReference type="InterPro" id="IPR001683">
    <property type="entry name" value="PX_dom"/>
</dbReference>
<reference evidence="15 16" key="1">
    <citation type="submission" date="2022-12" db="EMBL/GenBank/DDBJ databases">
        <title>Chromosome-scale assembly of the Ensete ventricosum genome.</title>
        <authorList>
            <person name="Dussert Y."/>
            <person name="Stocks J."/>
            <person name="Wendawek A."/>
            <person name="Woldeyes F."/>
            <person name="Nichols R.A."/>
            <person name="Borrell J.S."/>
        </authorList>
    </citation>
    <scope>NUCLEOTIDE SEQUENCE [LARGE SCALE GENOMIC DNA]</scope>
    <source>
        <strain evidence="16">cv. Maze</strain>
        <tissue evidence="15">Seeds</tissue>
    </source>
</reference>